<organism evidence="1 2">
    <name type="scientific">Brevundimonas alba</name>
    <dbReference type="NCBI Taxonomy" id="74314"/>
    <lineage>
        <taxon>Bacteria</taxon>
        <taxon>Pseudomonadati</taxon>
        <taxon>Pseudomonadota</taxon>
        <taxon>Alphaproteobacteria</taxon>
        <taxon>Caulobacterales</taxon>
        <taxon>Caulobacteraceae</taxon>
        <taxon>Brevundimonas</taxon>
    </lineage>
</organism>
<name>A0A7X6BPW4_9CAUL</name>
<protein>
    <submittedName>
        <fullName evidence="1">Uncharacterized protein</fullName>
    </submittedName>
</protein>
<evidence type="ECO:0000313" key="1">
    <source>
        <dbReference type="EMBL" id="NJC41931.1"/>
    </source>
</evidence>
<accession>A0A7X6BPW4</accession>
<gene>
    <name evidence="1" type="ORF">GGQ87_002226</name>
</gene>
<comment type="caution">
    <text evidence="1">The sequence shown here is derived from an EMBL/GenBank/DDBJ whole genome shotgun (WGS) entry which is preliminary data.</text>
</comment>
<dbReference type="EMBL" id="JAATJM010000002">
    <property type="protein sequence ID" value="NJC41931.1"/>
    <property type="molecule type" value="Genomic_DNA"/>
</dbReference>
<evidence type="ECO:0000313" key="2">
    <source>
        <dbReference type="Proteomes" id="UP000587415"/>
    </source>
</evidence>
<sequence>MVLQEGRNWHASYAARTYRHCMECARAYSRRRYGLIRPGVKRRKPLGLGLAGSGQVVKRDRSVKARAEAAKARRERTTE</sequence>
<dbReference type="Proteomes" id="UP000587415">
    <property type="component" value="Unassembled WGS sequence"/>
</dbReference>
<reference evidence="1 2" key="1">
    <citation type="submission" date="2020-03" db="EMBL/GenBank/DDBJ databases">
        <title>Genomic Encyclopedia of Type Strains, Phase IV (KMG-IV): sequencing the most valuable type-strain genomes for metagenomic binning, comparative biology and taxonomic classification.</title>
        <authorList>
            <person name="Goeker M."/>
        </authorList>
    </citation>
    <scope>NUCLEOTIDE SEQUENCE [LARGE SCALE GENOMIC DNA]</scope>
    <source>
        <strain evidence="1 2">DSM 4736</strain>
    </source>
</reference>
<proteinExistence type="predicted"/>
<dbReference type="AlphaFoldDB" id="A0A7X6BPW4"/>
<keyword evidence="2" id="KW-1185">Reference proteome</keyword>